<proteinExistence type="predicted"/>
<reference evidence="1 2" key="1">
    <citation type="submission" date="2016-10" db="EMBL/GenBank/DDBJ databases">
        <authorList>
            <person name="de Groot N.N."/>
        </authorList>
    </citation>
    <scope>NUCLEOTIDE SEQUENCE [LARGE SCALE GENOMIC DNA]</scope>
    <source>
        <strain evidence="1 2">CPCC 201354</strain>
    </source>
</reference>
<organism evidence="1 2">
    <name type="scientific">Sinosporangium album</name>
    <dbReference type="NCBI Taxonomy" id="504805"/>
    <lineage>
        <taxon>Bacteria</taxon>
        <taxon>Bacillati</taxon>
        <taxon>Actinomycetota</taxon>
        <taxon>Actinomycetes</taxon>
        <taxon>Streptosporangiales</taxon>
        <taxon>Streptosporangiaceae</taxon>
        <taxon>Sinosporangium</taxon>
    </lineage>
</organism>
<gene>
    <name evidence="1" type="ORF">SAMN05421505_13228</name>
</gene>
<evidence type="ECO:0000313" key="1">
    <source>
        <dbReference type="EMBL" id="SDI05931.1"/>
    </source>
</evidence>
<accession>A0A1G8HHB4</accession>
<name>A0A1G8HHB4_9ACTN</name>
<keyword evidence="2" id="KW-1185">Reference proteome</keyword>
<dbReference type="OrthoDB" id="484536at2"/>
<dbReference type="Proteomes" id="UP000198923">
    <property type="component" value="Unassembled WGS sequence"/>
</dbReference>
<protein>
    <submittedName>
        <fullName evidence="1">Winged helix-turn helix</fullName>
    </submittedName>
</protein>
<sequence>MCRRGAAGPALPWAGDMETLNREALSDRPHVLSATQMSEISSVLTGDPREYGIACALWTLAVVRDLIAARYGVRLDRYGIPGLLRLLGLWPANPRHWGAGIDPEVLAQWRRHRYSELRRQAHDAGGTLWFADIIPLPSGVTVVTASTPMGPSVFAAYRDTPVTDAFPDFCRRLADSGSPWLMMTPHPVLSARPVARLRAEGTVRMHIVPRTLDAAVSAAERWRAARRTALRTKHTRADLLRALHAAGAREVTTLCRAAGLARVTADEVLRGAVLHPETLDPWRTLLDELTAVTRRLDEAADERERLVAACWKAGVSSVGLLSRTGGLPRARVERVASALPEVAAERERLLARLALAAERGEQPRDELAVACWSAGVSTSVVVHTGRLGKPRLARAVKTYGEGVARERERLLAALGEAATAVRQSTLVRDRLLRRAHAVLARVAARAEACQRAEERARERRNELIAHCWRAGIRTISLIERRTHLHQSVTYGALRASGIDPPMLRR</sequence>
<dbReference type="EMBL" id="FNCN01000032">
    <property type="protein sequence ID" value="SDI05931.1"/>
    <property type="molecule type" value="Genomic_DNA"/>
</dbReference>
<evidence type="ECO:0000313" key="2">
    <source>
        <dbReference type="Proteomes" id="UP000198923"/>
    </source>
</evidence>
<dbReference type="AlphaFoldDB" id="A0A1G8HHB4"/>